<dbReference type="EMBL" id="NBSK02000009">
    <property type="protein sequence ID" value="KAJ0186677.1"/>
    <property type="molecule type" value="Genomic_DNA"/>
</dbReference>
<proteinExistence type="predicted"/>
<dbReference type="GO" id="GO:0010150">
    <property type="term" value="P:leaf senescence"/>
    <property type="evidence" value="ECO:0007669"/>
    <property type="project" value="InterPro"/>
</dbReference>
<reference evidence="1 2" key="1">
    <citation type="journal article" date="2017" name="Nat. Commun.">
        <title>Genome assembly with in vitro proximity ligation data and whole-genome triplication in lettuce.</title>
        <authorList>
            <person name="Reyes-Chin-Wo S."/>
            <person name="Wang Z."/>
            <person name="Yang X."/>
            <person name="Kozik A."/>
            <person name="Arikit S."/>
            <person name="Song C."/>
            <person name="Xia L."/>
            <person name="Froenicke L."/>
            <person name="Lavelle D.O."/>
            <person name="Truco M.J."/>
            <person name="Xia R."/>
            <person name="Zhu S."/>
            <person name="Xu C."/>
            <person name="Xu H."/>
            <person name="Xu X."/>
            <person name="Cox K."/>
            <person name="Korf I."/>
            <person name="Meyers B.C."/>
            <person name="Michelmore R.W."/>
        </authorList>
    </citation>
    <scope>NUCLEOTIDE SEQUENCE [LARGE SCALE GENOMIC DNA]</scope>
    <source>
        <strain evidence="2">cv. Salinas</strain>
        <tissue evidence="1">Seedlings</tissue>
    </source>
</reference>
<evidence type="ECO:0000313" key="1">
    <source>
        <dbReference type="EMBL" id="KAJ0186677.1"/>
    </source>
</evidence>
<sequence length="148" mass="16364">MFGSQIVDACDHIGVVHSDVVPKYSTMCDVVWIDAEDPLFLLCTSGRTEKPKLELLVTTLTDLNTMDGKWNVSLLTECSSSLDVNTRYIFSYKMTKTCFFNEGVFRSFGQSVVSCLDRLEHYCGKALANALSAAPSMWTLGNAGMRAL</sequence>
<evidence type="ECO:0000313" key="2">
    <source>
        <dbReference type="Proteomes" id="UP000235145"/>
    </source>
</evidence>
<protein>
    <submittedName>
        <fullName evidence="1">Uncharacterized protein</fullName>
    </submittedName>
</protein>
<keyword evidence="2" id="KW-1185">Reference proteome</keyword>
<name>A0A9R1WV39_LACSA</name>
<dbReference type="PANTHER" id="PTHR36725:SF1">
    <property type="entry name" value="SENESCENCE-ASSOCIATED PROTEIN AAF, CHLOROLPLASTIC"/>
    <property type="match status" value="1"/>
</dbReference>
<accession>A0A9R1WV39</accession>
<organism evidence="1 2">
    <name type="scientific">Lactuca sativa</name>
    <name type="common">Garden lettuce</name>
    <dbReference type="NCBI Taxonomy" id="4236"/>
    <lineage>
        <taxon>Eukaryota</taxon>
        <taxon>Viridiplantae</taxon>
        <taxon>Streptophyta</taxon>
        <taxon>Embryophyta</taxon>
        <taxon>Tracheophyta</taxon>
        <taxon>Spermatophyta</taxon>
        <taxon>Magnoliopsida</taxon>
        <taxon>eudicotyledons</taxon>
        <taxon>Gunneridae</taxon>
        <taxon>Pentapetalae</taxon>
        <taxon>asterids</taxon>
        <taxon>campanulids</taxon>
        <taxon>Asterales</taxon>
        <taxon>Asteraceae</taxon>
        <taxon>Cichorioideae</taxon>
        <taxon>Cichorieae</taxon>
        <taxon>Lactucinae</taxon>
        <taxon>Lactuca</taxon>
    </lineage>
</organism>
<gene>
    <name evidence="1" type="ORF">LSAT_V11C900482870</name>
</gene>
<dbReference type="PANTHER" id="PTHR36725">
    <property type="entry name" value="SENESCENCE-ASSOCIATED PROTEIN AAF, CHLOROLPLASTIC"/>
    <property type="match status" value="1"/>
</dbReference>
<dbReference type="InterPro" id="IPR044973">
    <property type="entry name" value="AAF-like"/>
</dbReference>
<comment type="caution">
    <text evidence="1">The sequence shown here is derived from an EMBL/GenBank/DDBJ whole genome shotgun (WGS) entry which is preliminary data.</text>
</comment>
<dbReference type="Proteomes" id="UP000235145">
    <property type="component" value="Unassembled WGS sequence"/>
</dbReference>
<dbReference type="AlphaFoldDB" id="A0A9R1WV39"/>